<evidence type="ECO:0000313" key="2">
    <source>
        <dbReference type="Proteomes" id="UP000814140"/>
    </source>
</evidence>
<accession>A0ACB8SWL7</accession>
<reference evidence="1" key="2">
    <citation type="journal article" date="2022" name="New Phytol.">
        <title>Evolutionary transition to the ectomycorrhizal habit in the genomes of a hyperdiverse lineage of mushroom-forming fungi.</title>
        <authorList>
            <person name="Looney B."/>
            <person name="Miyauchi S."/>
            <person name="Morin E."/>
            <person name="Drula E."/>
            <person name="Courty P.E."/>
            <person name="Kohler A."/>
            <person name="Kuo A."/>
            <person name="LaButti K."/>
            <person name="Pangilinan J."/>
            <person name="Lipzen A."/>
            <person name="Riley R."/>
            <person name="Andreopoulos W."/>
            <person name="He G."/>
            <person name="Johnson J."/>
            <person name="Nolan M."/>
            <person name="Tritt A."/>
            <person name="Barry K.W."/>
            <person name="Grigoriev I.V."/>
            <person name="Nagy L.G."/>
            <person name="Hibbett D."/>
            <person name="Henrissat B."/>
            <person name="Matheny P.B."/>
            <person name="Labbe J."/>
            <person name="Martin F.M."/>
        </authorList>
    </citation>
    <scope>NUCLEOTIDE SEQUENCE</scope>
    <source>
        <strain evidence="1">HHB10654</strain>
    </source>
</reference>
<keyword evidence="2" id="KW-1185">Reference proteome</keyword>
<protein>
    <submittedName>
        <fullName evidence="1">Uncharacterized protein</fullName>
    </submittedName>
</protein>
<dbReference type="Proteomes" id="UP000814140">
    <property type="component" value="Unassembled WGS sequence"/>
</dbReference>
<comment type="caution">
    <text evidence="1">The sequence shown here is derived from an EMBL/GenBank/DDBJ whole genome shotgun (WGS) entry which is preliminary data.</text>
</comment>
<reference evidence="1" key="1">
    <citation type="submission" date="2021-03" db="EMBL/GenBank/DDBJ databases">
        <authorList>
            <consortium name="DOE Joint Genome Institute"/>
            <person name="Ahrendt S."/>
            <person name="Looney B.P."/>
            <person name="Miyauchi S."/>
            <person name="Morin E."/>
            <person name="Drula E."/>
            <person name="Courty P.E."/>
            <person name="Chicoki N."/>
            <person name="Fauchery L."/>
            <person name="Kohler A."/>
            <person name="Kuo A."/>
            <person name="Labutti K."/>
            <person name="Pangilinan J."/>
            <person name="Lipzen A."/>
            <person name="Riley R."/>
            <person name="Andreopoulos W."/>
            <person name="He G."/>
            <person name="Johnson J."/>
            <person name="Barry K.W."/>
            <person name="Grigoriev I.V."/>
            <person name="Nagy L."/>
            <person name="Hibbett D."/>
            <person name="Henrissat B."/>
            <person name="Matheny P.B."/>
            <person name="Labbe J."/>
            <person name="Martin F."/>
        </authorList>
    </citation>
    <scope>NUCLEOTIDE SEQUENCE</scope>
    <source>
        <strain evidence="1">HHB10654</strain>
    </source>
</reference>
<dbReference type="EMBL" id="MU277220">
    <property type="protein sequence ID" value="KAI0060311.1"/>
    <property type="molecule type" value="Genomic_DNA"/>
</dbReference>
<proteinExistence type="predicted"/>
<gene>
    <name evidence="1" type="ORF">BV25DRAFT_1917919</name>
</gene>
<sequence>MEDQVESTMVSKAKSYWAATVSNTLYRLSHLSPLDGSEALVAARRTIDAESEAVAQLLCDIRARRNLLSLSVLLPPEVLARVLEFHTINCPFAPEDYTEDSGRNGRLRFLGWISATHVCRYWRHVALGHHVLWSKISLSHGPVWNDLMVARAHDVPLSIDAISFDGRHYPDPESRTEAIQQITCNHLPHIRELCLKVVNPDDHDELYNNSAPILEKLKLSLHVYSNARFAILPLNLFANTMPRLHHITMRDYVFPWDSFPKGRLSHLELCSTHSSKEAVFIPSFEQLMDLLGQSPTLQELRLMHCLPRRHQIPNLDSPTVHLPNLRTLALAGSCPDVTHILERITVPLAAQLDLTCGFDSRPGETQADPFFSWIAEHYNSDSAQPVELRTVLLRTYVDGETPFSLTAWRSLLPVGEPCDIRICEQPDIVVQFQWLWENEELLFIPGMQSMCMKLPLSHVERLSVDNEFWDPETWCPIFERLDRVRHFYLSSGDPAWVSVLLRSKVPPAAGSLSSSGVVAEPTLLLTHLSVLFLRGIEFDLTGMHATWVECLRFRAASGFPLQCLCIIASSDVADTERQEFEAIFPTVLLDEDSATPRDEEF</sequence>
<evidence type="ECO:0000313" key="1">
    <source>
        <dbReference type="EMBL" id="KAI0060311.1"/>
    </source>
</evidence>
<organism evidence="1 2">
    <name type="scientific">Artomyces pyxidatus</name>
    <dbReference type="NCBI Taxonomy" id="48021"/>
    <lineage>
        <taxon>Eukaryota</taxon>
        <taxon>Fungi</taxon>
        <taxon>Dikarya</taxon>
        <taxon>Basidiomycota</taxon>
        <taxon>Agaricomycotina</taxon>
        <taxon>Agaricomycetes</taxon>
        <taxon>Russulales</taxon>
        <taxon>Auriscalpiaceae</taxon>
        <taxon>Artomyces</taxon>
    </lineage>
</organism>
<name>A0ACB8SWL7_9AGAM</name>